<reference evidence="3 4" key="1">
    <citation type="journal article" date="2019" name="bioRxiv">
        <title>Bacteria contribute to plant secondary compound degradation in a generalist herbivore system.</title>
        <authorList>
            <person name="Francoeur C.B."/>
            <person name="Khadempour L."/>
            <person name="Moreira-Soto R.D."/>
            <person name="Gotting K."/>
            <person name="Book A.J."/>
            <person name="Pinto-Tomas A.A."/>
            <person name="Keefover-Ring K."/>
            <person name="Currie C.R."/>
        </authorList>
    </citation>
    <scope>NUCLEOTIDE SEQUENCE [LARGE SCALE GENOMIC DNA]</scope>
    <source>
        <strain evidence="3">Al-1710</strain>
    </source>
</reference>
<feature type="region of interest" description="Disordered" evidence="1">
    <location>
        <begin position="153"/>
        <end position="179"/>
    </location>
</feature>
<feature type="transmembrane region" description="Helical" evidence="2">
    <location>
        <begin position="31"/>
        <end position="51"/>
    </location>
</feature>
<evidence type="ECO:0000313" key="4">
    <source>
        <dbReference type="Proteomes" id="UP001515780"/>
    </source>
</evidence>
<proteinExistence type="predicted"/>
<protein>
    <submittedName>
        <fullName evidence="3">DUF2275 domain-containing protein</fullName>
    </submittedName>
</protein>
<dbReference type="Proteomes" id="UP001515780">
    <property type="component" value="Unassembled WGS sequence"/>
</dbReference>
<name>A0ABX0RUF1_9GAMM</name>
<organism evidence="3 4">
    <name type="scientific">Candidatus Pantoea communis</name>
    <dbReference type="NCBI Taxonomy" id="2608354"/>
    <lineage>
        <taxon>Bacteria</taxon>
        <taxon>Pseudomonadati</taxon>
        <taxon>Pseudomonadota</taxon>
        <taxon>Gammaproteobacteria</taxon>
        <taxon>Enterobacterales</taxon>
        <taxon>Erwiniaceae</taxon>
        <taxon>Pantoea</taxon>
    </lineage>
</organism>
<evidence type="ECO:0000256" key="2">
    <source>
        <dbReference type="SAM" id="Phobius"/>
    </source>
</evidence>
<feature type="compositionally biased region" description="Low complexity" evidence="1">
    <location>
        <begin position="155"/>
        <end position="167"/>
    </location>
</feature>
<keyword evidence="4" id="KW-1185">Reference proteome</keyword>
<keyword evidence="2" id="KW-0472">Membrane</keyword>
<accession>A0ABX0RUF1</accession>
<keyword evidence="2" id="KW-0812">Transmembrane</keyword>
<keyword evidence="2" id="KW-1133">Transmembrane helix</keyword>
<feature type="region of interest" description="Disordered" evidence="1">
    <location>
        <begin position="1"/>
        <end position="21"/>
    </location>
</feature>
<comment type="caution">
    <text evidence="3">The sequence shown here is derived from an EMBL/GenBank/DDBJ whole genome shotgun (WGS) entry which is preliminary data.</text>
</comment>
<gene>
    <name evidence="3" type="ORF">F3J37_21285</name>
</gene>
<sequence>MTTDTSFPHESADDVVPSSSGSRFSAVKRRLPAIGLTTLSIAALGLAFISLRAGVSQENRLSYVEKQQNVVYTQALAKTDLEPIQANINTQAEAIKKQQLQLDAVRKSLEAWSAKGLSEAVGQVRHSIDELNDSQTALQSRQAALEQSITALQHPPQKAQQATAEPTATPPVKKPAPAKPHQAVKTVARKAPFVLTGVEKRGSESFAAIAPSGFSSLAEIRLIGEGQTVNGWTLVHAGYGQAQFRVNGRLTTINVD</sequence>
<feature type="compositionally biased region" description="Pro residues" evidence="1">
    <location>
        <begin position="168"/>
        <end position="178"/>
    </location>
</feature>
<dbReference type="EMBL" id="VWXC01000019">
    <property type="protein sequence ID" value="NIG21215.1"/>
    <property type="molecule type" value="Genomic_DNA"/>
</dbReference>
<evidence type="ECO:0000313" key="3">
    <source>
        <dbReference type="EMBL" id="NIG21215.1"/>
    </source>
</evidence>
<evidence type="ECO:0000256" key="1">
    <source>
        <dbReference type="SAM" id="MobiDB-lite"/>
    </source>
</evidence>